<dbReference type="PANTHER" id="PTHR38686">
    <property type="entry name" value="APOLIPOPROTEIN N-ACYLTRANSFERASE"/>
    <property type="match status" value="1"/>
</dbReference>
<evidence type="ECO:0000256" key="4">
    <source>
        <dbReference type="ARBA" id="ARBA00022679"/>
    </source>
</evidence>
<dbReference type="OrthoDB" id="9804277at2"/>
<evidence type="ECO:0000256" key="1">
    <source>
        <dbReference type="ARBA" id="ARBA00004651"/>
    </source>
</evidence>
<evidence type="ECO:0000313" key="12">
    <source>
        <dbReference type="Proteomes" id="UP000010808"/>
    </source>
</evidence>
<dbReference type="Pfam" id="PF20154">
    <property type="entry name" value="LNT_N"/>
    <property type="match status" value="1"/>
</dbReference>
<evidence type="ECO:0000256" key="8">
    <source>
        <dbReference type="ARBA" id="ARBA00023315"/>
    </source>
</evidence>
<proteinExistence type="inferred from homology"/>
<evidence type="ECO:0000256" key="7">
    <source>
        <dbReference type="ARBA" id="ARBA00023136"/>
    </source>
</evidence>
<dbReference type="Proteomes" id="UP000010808">
    <property type="component" value="Chromosome"/>
</dbReference>
<evidence type="ECO:0000256" key="3">
    <source>
        <dbReference type="ARBA" id="ARBA00022475"/>
    </source>
</evidence>
<feature type="transmembrane region" description="Helical" evidence="9">
    <location>
        <begin position="479"/>
        <end position="497"/>
    </location>
</feature>
<reference evidence="11 12" key="1">
    <citation type="submission" date="2012-10" db="EMBL/GenBank/DDBJ databases">
        <authorList>
            <person name="Genoscope - CEA"/>
        </authorList>
    </citation>
    <scope>NUCLEOTIDE SEQUENCE [LARGE SCALE GENOMIC DNA]</scope>
    <source>
        <strain evidence="12">AM13 / DSM 14728</strain>
    </source>
</reference>
<keyword evidence="5 9" id="KW-0812">Transmembrane</keyword>
<dbReference type="GO" id="GO:0016410">
    <property type="term" value="F:N-acyltransferase activity"/>
    <property type="evidence" value="ECO:0007669"/>
    <property type="project" value="UniProtKB-UniRule"/>
</dbReference>
<dbReference type="EMBL" id="FO203522">
    <property type="protein sequence ID" value="CCO24273.1"/>
    <property type="molecule type" value="Genomic_DNA"/>
</dbReference>
<dbReference type="AlphaFoldDB" id="L0RBW1"/>
<dbReference type="InterPro" id="IPR036526">
    <property type="entry name" value="C-N_Hydrolase_sf"/>
</dbReference>
<dbReference type="KEGG" id="dhy:DESAM_22006"/>
<dbReference type="InterPro" id="IPR003010">
    <property type="entry name" value="C-N_Hydrolase"/>
</dbReference>
<keyword evidence="6 9" id="KW-1133">Transmembrane helix</keyword>
<accession>L0RBW1</accession>
<dbReference type="NCBIfam" id="TIGR00546">
    <property type="entry name" value="lnt"/>
    <property type="match status" value="1"/>
</dbReference>
<dbReference type="SUPFAM" id="SSF56317">
    <property type="entry name" value="Carbon-nitrogen hydrolase"/>
    <property type="match status" value="1"/>
</dbReference>
<organism evidence="11 12">
    <name type="scientific">Maridesulfovibrio hydrothermalis AM13 = DSM 14728</name>
    <dbReference type="NCBI Taxonomy" id="1121451"/>
    <lineage>
        <taxon>Bacteria</taxon>
        <taxon>Pseudomonadati</taxon>
        <taxon>Thermodesulfobacteriota</taxon>
        <taxon>Desulfovibrionia</taxon>
        <taxon>Desulfovibrionales</taxon>
        <taxon>Desulfovibrionaceae</taxon>
        <taxon>Maridesulfovibrio</taxon>
    </lineage>
</organism>
<dbReference type="Gene3D" id="3.60.110.10">
    <property type="entry name" value="Carbon-nitrogen hydrolase"/>
    <property type="match status" value="1"/>
</dbReference>
<dbReference type="RefSeq" id="WP_015336873.1">
    <property type="nucleotide sequence ID" value="NC_020055.1"/>
</dbReference>
<dbReference type="EC" id="2.3.1.269" evidence="9"/>
<keyword evidence="3 9" id="KW-1003">Cell membrane</keyword>
<evidence type="ECO:0000259" key="10">
    <source>
        <dbReference type="PROSITE" id="PS50263"/>
    </source>
</evidence>
<dbReference type="UniPathway" id="UPA00666"/>
<comment type="subcellular location">
    <subcellularLocation>
        <location evidence="1 9">Cell membrane</location>
        <topology evidence="1 9">Multi-pass membrane protein</topology>
    </subcellularLocation>
</comment>
<keyword evidence="7 9" id="KW-0472">Membrane</keyword>
<dbReference type="HOGENOM" id="CLU_019563_1_2_7"/>
<comment type="pathway">
    <text evidence="9">Protein modification; lipoprotein biosynthesis (N-acyl transfer).</text>
</comment>
<dbReference type="PROSITE" id="PS50263">
    <property type="entry name" value="CN_HYDROLASE"/>
    <property type="match status" value="1"/>
</dbReference>
<evidence type="ECO:0000313" key="11">
    <source>
        <dbReference type="EMBL" id="CCO24273.1"/>
    </source>
</evidence>
<dbReference type="GO" id="GO:0042158">
    <property type="term" value="P:lipoprotein biosynthetic process"/>
    <property type="evidence" value="ECO:0007669"/>
    <property type="project" value="UniProtKB-UniRule"/>
</dbReference>
<feature type="transmembrane region" description="Helical" evidence="9">
    <location>
        <begin position="116"/>
        <end position="142"/>
    </location>
</feature>
<protein>
    <recommendedName>
        <fullName evidence="9">Apolipoprotein N-acyltransferase</fullName>
        <shortName evidence="9">ALP N-acyltransferase</shortName>
        <ecNumber evidence="9">2.3.1.269</ecNumber>
    </recommendedName>
</protein>
<keyword evidence="4 9" id="KW-0808">Transferase</keyword>
<dbReference type="InterPro" id="IPR045378">
    <property type="entry name" value="LNT_N"/>
</dbReference>
<feature type="transmembrane region" description="Helical" evidence="9">
    <location>
        <begin position="53"/>
        <end position="70"/>
    </location>
</feature>
<evidence type="ECO:0000256" key="2">
    <source>
        <dbReference type="ARBA" id="ARBA00010065"/>
    </source>
</evidence>
<dbReference type="PATRIC" id="fig|1121451.3.peg.2228"/>
<dbReference type="STRING" id="1121451.DESAM_22006"/>
<dbReference type="PANTHER" id="PTHR38686:SF1">
    <property type="entry name" value="APOLIPOPROTEIN N-ACYLTRANSFERASE"/>
    <property type="match status" value="1"/>
</dbReference>
<evidence type="ECO:0000256" key="6">
    <source>
        <dbReference type="ARBA" id="ARBA00022989"/>
    </source>
</evidence>
<comment type="catalytic activity">
    <reaction evidence="9">
        <text>N-terminal S-1,2-diacyl-sn-glyceryl-L-cysteinyl-[lipoprotein] + a glycerophospholipid = N-acyl-S-1,2-diacyl-sn-glyceryl-L-cysteinyl-[lipoprotein] + a 2-acyl-sn-glycero-3-phospholipid + H(+)</text>
        <dbReference type="Rhea" id="RHEA:48228"/>
        <dbReference type="Rhea" id="RHEA-COMP:14681"/>
        <dbReference type="Rhea" id="RHEA-COMP:14684"/>
        <dbReference type="ChEBI" id="CHEBI:15378"/>
        <dbReference type="ChEBI" id="CHEBI:136912"/>
        <dbReference type="ChEBI" id="CHEBI:140656"/>
        <dbReference type="ChEBI" id="CHEBI:140657"/>
        <dbReference type="ChEBI" id="CHEBI:140660"/>
        <dbReference type="EC" id="2.3.1.269"/>
    </reaction>
</comment>
<feature type="transmembrane region" description="Helical" evidence="9">
    <location>
        <begin position="82"/>
        <end position="104"/>
    </location>
</feature>
<keyword evidence="12" id="KW-1185">Reference proteome</keyword>
<keyword evidence="8 9" id="KW-0012">Acyltransferase</keyword>
<dbReference type="CDD" id="cd07571">
    <property type="entry name" value="ALP_N-acyl_transferase"/>
    <property type="match status" value="1"/>
</dbReference>
<comment type="similarity">
    <text evidence="2 9">Belongs to the CN hydrolase family. Apolipoprotein N-acyltransferase subfamily.</text>
</comment>
<feature type="domain" description="CN hydrolase" evidence="10">
    <location>
        <begin position="224"/>
        <end position="466"/>
    </location>
</feature>
<dbReference type="Pfam" id="PF00795">
    <property type="entry name" value="CN_hydrolase"/>
    <property type="match status" value="1"/>
</dbReference>
<comment type="function">
    <text evidence="9">Catalyzes the phospholipid dependent N-acylation of the N-terminal cysteine of apolipoprotein, the last step in lipoprotein maturation.</text>
</comment>
<keyword evidence="11" id="KW-0449">Lipoprotein</keyword>
<feature type="transmembrane region" description="Helical" evidence="9">
    <location>
        <begin position="154"/>
        <end position="176"/>
    </location>
</feature>
<evidence type="ECO:0000256" key="9">
    <source>
        <dbReference type="HAMAP-Rule" id="MF_01148"/>
    </source>
</evidence>
<sequence>MHPAIPILVVMFAAGVGYANPLLHLPTAVLGVPLALSYIAFSARSPQTALKRGWLAGSLASLAAMYWIAYPVGVYGGLPWALAVPCPVLIAMAIGMYFGIYSFIMHYAARTMPPLLLCLFSGLLWTSMETAQGTFFTGFPWMTMSSAFAFRPEWIQGASFIGAYGLSGLLTSVTTGILTWKISKSSKVWSISILTGLFMLGIVRATPQALSTLISTGNASIGIVQGNIDQASKWDSKYKKATFEKYLRLSEQLTDKADLVIWPETAMPFYIQDPGIMRAKLFNFATRTDTPILTGAPGYLLHGPKSFSLYNRAFLIQPGTTVMNWYDKVHLVPFGEYVPLKDYLPIGKLVQGAGDFIPGEDVQPLKSGNLAMGMLICYEGIFPELAQERVEKGANLLVNISNDAWYGNTSAPLQHLGLVALRAVEQGRYLIRDTNTGISACVDPLGRITNTTELFVDAAVLAKPELMAGETFYHANYKAVTRIPILLTLIFICWIIIKTRMNSSKLNKERKTD</sequence>
<dbReference type="eggNOG" id="COG0815">
    <property type="taxonomic scope" value="Bacteria"/>
</dbReference>
<dbReference type="HAMAP" id="MF_01148">
    <property type="entry name" value="Lnt"/>
    <property type="match status" value="1"/>
</dbReference>
<feature type="transmembrane region" description="Helical" evidence="9">
    <location>
        <begin position="22"/>
        <end position="41"/>
    </location>
</feature>
<dbReference type="InterPro" id="IPR004563">
    <property type="entry name" value="Apolipo_AcylTrfase"/>
</dbReference>
<evidence type="ECO:0000256" key="5">
    <source>
        <dbReference type="ARBA" id="ARBA00022692"/>
    </source>
</evidence>
<name>L0RBW1_9BACT</name>
<dbReference type="GO" id="GO:0005886">
    <property type="term" value="C:plasma membrane"/>
    <property type="evidence" value="ECO:0007669"/>
    <property type="project" value="UniProtKB-SubCell"/>
</dbReference>
<gene>
    <name evidence="9 11" type="primary">lnt</name>
    <name evidence="11" type="ORF">DESAM_22006</name>
</gene>
<feature type="transmembrane region" description="Helical" evidence="9">
    <location>
        <begin position="188"/>
        <end position="206"/>
    </location>
</feature>